<keyword evidence="3" id="KW-0540">Nuclease</keyword>
<feature type="transmembrane region" description="Helical" evidence="1">
    <location>
        <begin position="46"/>
        <end position="67"/>
    </location>
</feature>
<dbReference type="GO" id="GO:0004519">
    <property type="term" value="F:endonuclease activity"/>
    <property type="evidence" value="ECO:0007669"/>
    <property type="project" value="UniProtKB-KW"/>
</dbReference>
<keyword evidence="3" id="KW-0255">Endonuclease</keyword>
<proteinExistence type="predicted"/>
<dbReference type="EMBL" id="FMUS01000002">
    <property type="protein sequence ID" value="SCX89425.1"/>
    <property type="molecule type" value="Genomic_DNA"/>
</dbReference>
<keyword evidence="4" id="KW-1185">Reference proteome</keyword>
<dbReference type="RefSeq" id="WP_091539412.1">
    <property type="nucleotide sequence ID" value="NZ_FMUS01000002.1"/>
</dbReference>
<feature type="transmembrane region" description="Helical" evidence="1">
    <location>
        <begin position="73"/>
        <end position="92"/>
    </location>
</feature>
<feature type="domain" description="Restriction endonuclease type IV Mrr" evidence="2">
    <location>
        <begin position="121"/>
        <end position="232"/>
    </location>
</feature>
<keyword evidence="1" id="KW-0812">Transmembrane</keyword>
<feature type="transmembrane region" description="Helical" evidence="1">
    <location>
        <begin position="294"/>
        <end position="314"/>
    </location>
</feature>
<sequence>MSKFNQLCIFFLNQIKGYKRNRDNSRRFRSYYMTSKEDTRSNSAKIIDFSLIRIFLFFLFFMVTYIYLNHLSIALFISVLMLLLFHYISIGIRNKKLESIKIQKRRNVASQKVYQEILNRTEAELKEFSLELYSKLGFSNVRHIYNSHNILVCQGLYNGEKMLLSFYVYKNDFYVEMKEIKEILSRLHEMDIKRNVVITTSDFTKDAYDFVNLLNKNYRVLLLNKERMLKLIESCDMFPTDKEIDELIENKISRRNALWKKYKIALLSNKKSKSYFFLSLFLIIAAFYTPYPIYYMTVAGLSMGLTVITFISALKIKKDKVDEDYSYFSALLNDL</sequence>
<accession>A0A1G5BGX7</accession>
<evidence type="ECO:0000259" key="2">
    <source>
        <dbReference type="Pfam" id="PF04471"/>
    </source>
</evidence>
<evidence type="ECO:0000313" key="3">
    <source>
        <dbReference type="EMBL" id="SCX89425.1"/>
    </source>
</evidence>
<protein>
    <submittedName>
        <fullName evidence="3">Restriction endonuclease</fullName>
    </submittedName>
</protein>
<name>A0A1G5BGX7_9FIRM</name>
<keyword evidence="1" id="KW-0472">Membrane</keyword>
<organism evidence="3 4">
    <name type="scientific">Alkaliphilus peptidifermentans DSM 18978</name>
    <dbReference type="NCBI Taxonomy" id="1120976"/>
    <lineage>
        <taxon>Bacteria</taxon>
        <taxon>Bacillati</taxon>
        <taxon>Bacillota</taxon>
        <taxon>Clostridia</taxon>
        <taxon>Peptostreptococcales</taxon>
        <taxon>Natronincolaceae</taxon>
        <taxon>Alkaliphilus</taxon>
    </lineage>
</organism>
<dbReference type="GO" id="GO:0009307">
    <property type="term" value="P:DNA restriction-modification system"/>
    <property type="evidence" value="ECO:0007669"/>
    <property type="project" value="InterPro"/>
</dbReference>
<evidence type="ECO:0000313" key="4">
    <source>
        <dbReference type="Proteomes" id="UP000198636"/>
    </source>
</evidence>
<dbReference type="Gene3D" id="3.40.1350.10">
    <property type="match status" value="1"/>
</dbReference>
<gene>
    <name evidence="3" type="ORF">SAMN03080606_00415</name>
</gene>
<dbReference type="InterPro" id="IPR007560">
    <property type="entry name" value="Restrct_endonuc_IV_Mrr"/>
</dbReference>
<keyword evidence="3" id="KW-0378">Hydrolase</keyword>
<keyword evidence="1" id="KW-1133">Transmembrane helix</keyword>
<dbReference type="STRING" id="1120976.SAMN03080606_00415"/>
<dbReference type="InterPro" id="IPR011856">
    <property type="entry name" value="tRNA_endonuc-like_dom_sf"/>
</dbReference>
<dbReference type="OrthoDB" id="1950674at2"/>
<feature type="transmembrane region" description="Helical" evidence="1">
    <location>
        <begin position="272"/>
        <end position="288"/>
    </location>
</feature>
<dbReference type="AlphaFoldDB" id="A0A1G5BGX7"/>
<reference evidence="3 4" key="1">
    <citation type="submission" date="2016-10" db="EMBL/GenBank/DDBJ databases">
        <authorList>
            <person name="de Groot N.N."/>
        </authorList>
    </citation>
    <scope>NUCLEOTIDE SEQUENCE [LARGE SCALE GENOMIC DNA]</scope>
    <source>
        <strain evidence="3 4">DSM 18978</strain>
    </source>
</reference>
<dbReference type="Pfam" id="PF04471">
    <property type="entry name" value="Mrr_cat"/>
    <property type="match status" value="1"/>
</dbReference>
<dbReference type="GO" id="GO:0003677">
    <property type="term" value="F:DNA binding"/>
    <property type="evidence" value="ECO:0007669"/>
    <property type="project" value="InterPro"/>
</dbReference>
<evidence type="ECO:0000256" key="1">
    <source>
        <dbReference type="SAM" id="Phobius"/>
    </source>
</evidence>
<dbReference type="Proteomes" id="UP000198636">
    <property type="component" value="Unassembled WGS sequence"/>
</dbReference>